<proteinExistence type="predicted"/>
<keyword evidence="3" id="KW-1185">Reference proteome</keyword>
<dbReference type="AlphaFoldDB" id="A0A401GCH0"/>
<organism evidence="2 3">
    <name type="scientific">Sparassis crispa</name>
    <dbReference type="NCBI Taxonomy" id="139825"/>
    <lineage>
        <taxon>Eukaryota</taxon>
        <taxon>Fungi</taxon>
        <taxon>Dikarya</taxon>
        <taxon>Basidiomycota</taxon>
        <taxon>Agaricomycotina</taxon>
        <taxon>Agaricomycetes</taxon>
        <taxon>Polyporales</taxon>
        <taxon>Sparassidaceae</taxon>
        <taxon>Sparassis</taxon>
    </lineage>
</organism>
<dbReference type="InParanoid" id="A0A401GCH0"/>
<comment type="caution">
    <text evidence="2">The sequence shown here is derived from an EMBL/GenBank/DDBJ whole genome shotgun (WGS) entry which is preliminary data.</text>
</comment>
<feature type="compositionally biased region" description="Polar residues" evidence="1">
    <location>
        <begin position="442"/>
        <end position="462"/>
    </location>
</feature>
<dbReference type="OrthoDB" id="3253137at2759"/>
<name>A0A401GCH0_9APHY</name>
<dbReference type="STRING" id="139825.A0A401GCH0"/>
<reference evidence="2 3" key="1">
    <citation type="journal article" date="2018" name="Sci. Rep.">
        <title>Genome sequence of the cauliflower mushroom Sparassis crispa (Hanabiratake) and its association with beneficial usage.</title>
        <authorList>
            <person name="Kiyama R."/>
            <person name="Furutani Y."/>
            <person name="Kawaguchi K."/>
            <person name="Nakanishi T."/>
        </authorList>
    </citation>
    <scope>NUCLEOTIDE SEQUENCE [LARGE SCALE GENOMIC DNA]</scope>
</reference>
<feature type="compositionally biased region" description="Low complexity" evidence="1">
    <location>
        <begin position="353"/>
        <end position="384"/>
    </location>
</feature>
<dbReference type="GeneID" id="38776786"/>
<sequence length="468" mass="50881">MGKWTLEYHDDVLRNKMKSLVTGAVKRIRLEHGEPLISYEAFVEELDEGDSFTASIIDVLVKEMAERRTRPNPIDRRLISERTAKTLRMQAAPLHIYRNRHNLGRASSRRSFPFMDYAAQAEDTQGSDDDDEFGSVVGGGNGPFEGVRLNTELFDAYNNAHELPDLPHYPHSEPTPLATGSPEPADGPRDRYGVTSPRPISPPILSSTYRNNNAWAMLGNSSSNLTRQSSIRRPARSRTVDFNEFTHHRRSNIRSLRDSGHADNTASASSAWRFRLRDESPSREEALAGLPAAPPARRFFPLSPWSQARNRREAGLAFPWTSETTEPGPSAPSARPADLSPGGTPSSSQMWYTLTATAAEASAAPPDVTAGSSDSAGDGRSAVAPRLRRGGVRAPESLLSRHVSPATEDSQGVAAGVQGGGTGTEASHSAVRDITPVEVVNWQRTGQLSTDFPTPRSLSPATAPSEEL</sequence>
<evidence type="ECO:0000313" key="3">
    <source>
        <dbReference type="Proteomes" id="UP000287166"/>
    </source>
</evidence>
<feature type="region of interest" description="Disordered" evidence="1">
    <location>
        <begin position="164"/>
        <end position="205"/>
    </location>
</feature>
<gene>
    <name evidence="2" type="ORF">SCP_0210710</name>
</gene>
<accession>A0A401GCH0</accession>
<evidence type="ECO:0000313" key="2">
    <source>
        <dbReference type="EMBL" id="GBE79869.1"/>
    </source>
</evidence>
<feature type="region of interest" description="Disordered" evidence="1">
    <location>
        <begin position="320"/>
        <end position="468"/>
    </location>
</feature>
<dbReference type="Proteomes" id="UP000287166">
    <property type="component" value="Unassembled WGS sequence"/>
</dbReference>
<protein>
    <submittedName>
        <fullName evidence="2">Uncharacterized protein</fullName>
    </submittedName>
</protein>
<dbReference type="RefSeq" id="XP_027610782.1">
    <property type="nucleotide sequence ID" value="XM_027754981.1"/>
</dbReference>
<feature type="compositionally biased region" description="Polar residues" evidence="1">
    <location>
        <begin position="343"/>
        <end position="352"/>
    </location>
</feature>
<evidence type="ECO:0000256" key="1">
    <source>
        <dbReference type="SAM" id="MobiDB-lite"/>
    </source>
</evidence>
<dbReference type="EMBL" id="BFAD01000002">
    <property type="protein sequence ID" value="GBE79869.1"/>
    <property type="molecule type" value="Genomic_DNA"/>
</dbReference>